<comment type="caution">
    <text evidence="1">The sequence shown here is derived from an EMBL/GenBank/DDBJ whole genome shotgun (WGS) entry which is preliminary data.</text>
</comment>
<dbReference type="EMBL" id="CM034409">
    <property type="protein sequence ID" value="KAJ0171987.1"/>
    <property type="molecule type" value="Genomic_DNA"/>
</dbReference>
<organism evidence="1 2">
    <name type="scientific">Dendrolimus kikuchii</name>
    <dbReference type="NCBI Taxonomy" id="765133"/>
    <lineage>
        <taxon>Eukaryota</taxon>
        <taxon>Metazoa</taxon>
        <taxon>Ecdysozoa</taxon>
        <taxon>Arthropoda</taxon>
        <taxon>Hexapoda</taxon>
        <taxon>Insecta</taxon>
        <taxon>Pterygota</taxon>
        <taxon>Neoptera</taxon>
        <taxon>Endopterygota</taxon>
        <taxon>Lepidoptera</taxon>
        <taxon>Glossata</taxon>
        <taxon>Ditrysia</taxon>
        <taxon>Bombycoidea</taxon>
        <taxon>Lasiocampidae</taxon>
        <taxon>Dendrolimus</taxon>
    </lineage>
</organism>
<proteinExistence type="predicted"/>
<dbReference type="Proteomes" id="UP000824533">
    <property type="component" value="Linkage Group LG23"/>
</dbReference>
<keyword evidence="2" id="KW-1185">Reference proteome</keyword>
<reference evidence="1 2" key="1">
    <citation type="journal article" date="2021" name="Front. Genet.">
        <title>Chromosome-Level Genome Assembly Reveals Significant Gene Expansion in the Toll and IMD Signaling Pathways of Dendrolimus kikuchii.</title>
        <authorList>
            <person name="Zhou J."/>
            <person name="Wu P."/>
            <person name="Xiong Z."/>
            <person name="Liu N."/>
            <person name="Zhao N."/>
            <person name="Ji M."/>
            <person name="Qiu Y."/>
            <person name="Yang B."/>
        </authorList>
    </citation>
    <scope>NUCLEOTIDE SEQUENCE [LARGE SCALE GENOMIC DNA]</scope>
    <source>
        <strain evidence="1">Ann1</strain>
    </source>
</reference>
<gene>
    <name evidence="1" type="ORF">K1T71_012750</name>
</gene>
<sequence>MESVTGKIQIGLLEGKSNWDTWKYKVRCLLRTVPQALEVVEGSFLPPSSEAVEGGDGIGTFNTRLEQYIKANATALLILTTNMHEETLRKVMRFTKAREVWLELHRLFDGTDEDKAYNLCMSFFSYKKDQGDDIATHMSKLKNIWTQLNIELKKDNNRELPELLFICKILDTLEESFFPFKSSWLLQPKADPTIENLTSHLCAFERALKIKSDTSQEVLVVNKTVQKKKPKAKKCHYCSQKGHWVRDCPKWIGDGRPPKPSESGTNTSPQVQNITLIVVNACSSERLSDRDNWFVDNGATVHITNRGDFFQDFADFDLNHTVTTADGTTIPAKGKGSVVVESSINGRKEIMTLSNVWYVPSLKRNLFSALAAQDKIPNSMFTSTSTECKLIENGKPCLIGHRKCNGGLYKLDLKAIIPTNHIQVNVVTSQEDLLQIYHERFGHQNPRHVRSLVKRELGIDIPCDGLKCEGCIYGKAHRLKFGKRERATRVGELIHTDMCGPFEESFSKFKSFHKIHLATLLMGVFFRK</sequence>
<evidence type="ECO:0000313" key="1">
    <source>
        <dbReference type="EMBL" id="KAJ0171987.1"/>
    </source>
</evidence>
<evidence type="ECO:0000313" key="2">
    <source>
        <dbReference type="Proteomes" id="UP000824533"/>
    </source>
</evidence>
<accession>A0ACC1CKH4</accession>
<protein>
    <submittedName>
        <fullName evidence="1">Uncharacterized protein</fullName>
    </submittedName>
</protein>
<name>A0ACC1CKH4_9NEOP</name>